<sequence>MLLARDSAGAAKATAPSGFSMTALNPTLPARIQAGKMSACLAMPLPMTDAPRTEVAESADTELVRRAAAGDMRAFEALYRRHAGRVHGAVWRLSGMNEARAEELTQEAFVRAWQKLDSFRFESAFSTWLHRLAVNVALMELRSRDPEEAVENDVLEAAIEPVTPFCAGERADLEQAVAKLPPRARAVLVLHDVEGWKHEEIGRELGMAVGSSKAQLHRARGLLRTMLGDLT</sequence>
<evidence type="ECO:0000259" key="5">
    <source>
        <dbReference type="Pfam" id="PF04542"/>
    </source>
</evidence>
<feature type="domain" description="RNA polymerase sigma-70 region 2" evidence="5">
    <location>
        <begin position="78"/>
        <end position="145"/>
    </location>
</feature>
<reference evidence="8" key="1">
    <citation type="journal article" date="2019" name="Int. J. Syst. Evol. Microbiol.">
        <title>The Global Catalogue of Microorganisms (GCM) 10K type strain sequencing project: providing services to taxonomists for standard genome sequencing and annotation.</title>
        <authorList>
            <consortium name="The Broad Institute Genomics Platform"/>
            <consortium name="The Broad Institute Genome Sequencing Center for Infectious Disease"/>
            <person name="Wu L."/>
            <person name="Ma J."/>
        </authorList>
    </citation>
    <scope>NUCLEOTIDE SEQUENCE [LARGE SCALE GENOMIC DNA]</scope>
    <source>
        <strain evidence="8">JCM 15421</strain>
    </source>
</reference>
<evidence type="ECO:0000256" key="4">
    <source>
        <dbReference type="ARBA" id="ARBA00023163"/>
    </source>
</evidence>
<evidence type="ECO:0000256" key="3">
    <source>
        <dbReference type="ARBA" id="ARBA00023082"/>
    </source>
</evidence>
<dbReference type="Proteomes" id="UP001501523">
    <property type="component" value="Unassembled WGS sequence"/>
</dbReference>
<dbReference type="InterPro" id="IPR014284">
    <property type="entry name" value="RNA_pol_sigma-70_dom"/>
</dbReference>
<dbReference type="PANTHER" id="PTHR43133">
    <property type="entry name" value="RNA POLYMERASE ECF-TYPE SIGMA FACTO"/>
    <property type="match status" value="1"/>
</dbReference>
<name>A0ABP3TWT1_9GAMM</name>
<dbReference type="Gene3D" id="1.10.1740.10">
    <property type="match status" value="1"/>
</dbReference>
<keyword evidence="2" id="KW-0805">Transcription regulation</keyword>
<dbReference type="InterPro" id="IPR039425">
    <property type="entry name" value="RNA_pol_sigma-70-like"/>
</dbReference>
<accession>A0ABP3TWT1</accession>
<evidence type="ECO:0000313" key="8">
    <source>
        <dbReference type="Proteomes" id="UP001501523"/>
    </source>
</evidence>
<dbReference type="NCBIfam" id="TIGR02937">
    <property type="entry name" value="sigma70-ECF"/>
    <property type="match status" value="1"/>
</dbReference>
<dbReference type="InterPro" id="IPR013324">
    <property type="entry name" value="RNA_pol_sigma_r3/r4-like"/>
</dbReference>
<dbReference type="Gene3D" id="1.10.10.10">
    <property type="entry name" value="Winged helix-like DNA-binding domain superfamily/Winged helix DNA-binding domain"/>
    <property type="match status" value="1"/>
</dbReference>
<dbReference type="SUPFAM" id="SSF88946">
    <property type="entry name" value="Sigma2 domain of RNA polymerase sigma factors"/>
    <property type="match status" value="1"/>
</dbReference>
<evidence type="ECO:0000313" key="7">
    <source>
        <dbReference type="EMBL" id="GAA0718283.1"/>
    </source>
</evidence>
<dbReference type="Pfam" id="PF08281">
    <property type="entry name" value="Sigma70_r4_2"/>
    <property type="match status" value="1"/>
</dbReference>
<organism evidence="7 8">
    <name type="scientific">Dokdonella soli</name>
    <dbReference type="NCBI Taxonomy" id="529810"/>
    <lineage>
        <taxon>Bacteria</taxon>
        <taxon>Pseudomonadati</taxon>
        <taxon>Pseudomonadota</taxon>
        <taxon>Gammaproteobacteria</taxon>
        <taxon>Lysobacterales</taxon>
        <taxon>Rhodanobacteraceae</taxon>
        <taxon>Dokdonella</taxon>
    </lineage>
</organism>
<dbReference type="CDD" id="cd06171">
    <property type="entry name" value="Sigma70_r4"/>
    <property type="match status" value="1"/>
</dbReference>
<dbReference type="PANTHER" id="PTHR43133:SF46">
    <property type="entry name" value="RNA POLYMERASE SIGMA-70 FACTOR ECF SUBFAMILY"/>
    <property type="match status" value="1"/>
</dbReference>
<evidence type="ECO:0000256" key="1">
    <source>
        <dbReference type="ARBA" id="ARBA00010641"/>
    </source>
</evidence>
<comment type="similarity">
    <text evidence="1">Belongs to the sigma-70 factor family. ECF subfamily.</text>
</comment>
<protein>
    <submittedName>
        <fullName evidence="7">Sigma-70 family RNA polymerase sigma factor</fullName>
    </submittedName>
</protein>
<proteinExistence type="inferred from homology"/>
<dbReference type="InterPro" id="IPR013325">
    <property type="entry name" value="RNA_pol_sigma_r2"/>
</dbReference>
<keyword evidence="4" id="KW-0804">Transcription</keyword>
<dbReference type="InterPro" id="IPR036388">
    <property type="entry name" value="WH-like_DNA-bd_sf"/>
</dbReference>
<keyword evidence="8" id="KW-1185">Reference proteome</keyword>
<dbReference type="InterPro" id="IPR007627">
    <property type="entry name" value="RNA_pol_sigma70_r2"/>
</dbReference>
<comment type="caution">
    <text evidence="7">The sequence shown here is derived from an EMBL/GenBank/DDBJ whole genome shotgun (WGS) entry which is preliminary data.</text>
</comment>
<evidence type="ECO:0000256" key="2">
    <source>
        <dbReference type="ARBA" id="ARBA00023015"/>
    </source>
</evidence>
<dbReference type="InterPro" id="IPR013249">
    <property type="entry name" value="RNA_pol_sigma70_r4_t2"/>
</dbReference>
<dbReference type="SUPFAM" id="SSF88659">
    <property type="entry name" value="Sigma3 and sigma4 domains of RNA polymerase sigma factors"/>
    <property type="match status" value="1"/>
</dbReference>
<evidence type="ECO:0000259" key="6">
    <source>
        <dbReference type="Pfam" id="PF08281"/>
    </source>
</evidence>
<feature type="domain" description="RNA polymerase sigma factor 70 region 4 type 2" evidence="6">
    <location>
        <begin position="172"/>
        <end position="220"/>
    </location>
</feature>
<keyword evidence="3" id="KW-0731">Sigma factor</keyword>
<dbReference type="EMBL" id="BAAAEU010000020">
    <property type="protein sequence ID" value="GAA0718283.1"/>
    <property type="molecule type" value="Genomic_DNA"/>
</dbReference>
<dbReference type="Pfam" id="PF04542">
    <property type="entry name" value="Sigma70_r2"/>
    <property type="match status" value="1"/>
</dbReference>
<gene>
    <name evidence="7" type="ORF">GCM10009105_25840</name>
</gene>